<sequence length="148" mass="16160">MSSPFPFIKQAEIDDDPVYRAPDDAIESWKDLAEQVRAELTRMGFAASVVPNGDPFDLPPGAHVWVHSIHPFGVTLDWVAPVTNSPAYRQKALVQDTSGLFSYVTKANGIALQAIHATLLVAGFDAQIDDAEDSVRYFRVLAAPAHPM</sequence>
<dbReference type="EMBL" id="MUXN01000044">
    <property type="protein sequence ID" value="OOC00584.1"/>
    <property type="molecule type" value="Genomic_DNA"/>
</dbReference>
<evidence type="ECO:0000313" key="1">
    <source>
        <dbReference type="EMBL" id="OOC00584.1"/>
    </source>
</evidence>
<gene>
    <name evidence="1" type="ORF">B0293_42340</name>
</gene>
<dbReference type="Proteomes" id="UP000188551">
    <property type="component" value="Unassembled WGS sequence"/>
</dbReference>
<organism evidence="1 2">
    <name type="scientific">Amycolatopsis azurea DSM 43854</name>
    <dbReference type="NCBI Taxonomy" id="1238180"/>
    <lineage>
        <taxon>Bacteria</taxon>
        <taxon>Bacillati</taxon>
        <taxon>Actinomycetota</taxon>
        <taxon>Actinomycetes</taxon>
        <taxon>Pseudonocardiales</taxon>
        <taxon>Pseudonocardiaceae</taxon>
        <taxon>Amycolatopsis</taxon>
    </lineage>
</organism>
<protein>
    <submittedName>
        <fullName evidence="1">Uncharacterized protein</fullName>
    </submittedName>
</protein>
<proteinExistence type="predicted"/>
<keyword evidence="2" id="KW-1185">Reference proteome</keyword>
<accession>A0ABX3J097</accession>
<comment type="caution">
    <text evidence="1">The sequence shown here is derived from an EMBL/GenBank/DDBJ whole genome shotgun (WGS) entry which is preliminary data.</text>
</comment>
<dbReference type="RefSeq" id="WP_077241522.1">
    <property type="nucleotide sequence ID" value="NZ_ANMG01000122.1"/>
</dbReference>
<evidence type="ECO:0000313" key="2">
    <source>
        <dbReference type="Proteomes" id="UP000188551"/>
    </source>
</evidence>
<name>A0ABX3J097_9PSEU</name>
<reference evidence="1 2" key="1">
    <citation type="submission" date="2017-02" db="EMBL/GenBank/DDBJ databases">
        <title>Amycolatopsis azurea DSM 43854 draft genome.</title>
        <authorList>
            <person name="Mayilraj S."/>
        </authorList>
    </citation>
    <scope>NUCLEOTIDE SEQUENCE [LARGE SCALE GENOMIC DNA]</scope>
    <source>
        <strain evidence="1 2">DSM 43854</strain>
    </source>
</reference>